<keyword evidence="8" id="KW-1185">Reference proteome</keyword>
<evidence type="ECO:0000256" key="2">
    <source>
        <dbReference type="ARBA" id="ARBA00022630"/>
    </source>
</evidence>
<evidence type="ECO:0000259" key="6">
    <source>
        <dbReference type="Pfam" id="PF00881"/>
    </source>
</evidence>
<dbReference type="OrthoDB" id="9775805at2"/>
<keyword evidence="5" id="KW-0521">NADP</keyword>
<evidence type="ECO:0000313" key="8">
    <source>
        <dbReference type="Proteomes" id="UP000030595"/>
    </source>
</evidence>
<evidence type="ECO:0000256" key="3">
    <source>
        <dbReference type="ARBA" id="ARBA00022643"/>
    </source>
</evidence>
<dbReference type="InterPro" id="IPR000415">
    <property type="entry name" value="Nitroreductase-like"/>
</dbReference>
<keyword evidence="3 5" id="KW-0288">FMN</keyword>
<dbReference type="eggNOG" id="COG0778">
    <property type="taxonomic scope" value="Bacteria"/>
</dbReference>
<dbReference type="CDD" id="cd02146">
    <property type="entry name" value="NfsA-like"/>
    <property type="match status" value="1"/>
</dbReference>
<dbReference type="AlphaFoldDB" id="A0A0A3IZN2"/>
<dbReference type="PANTHER" id="PTHR43425">
    <property type="entry name" value="OXYGEN-INSENSITIVE NADPH NITROREDUCTASE"/>
    <property type="match status" value="1"/>
</dbReference>
<dbReference type="RefSeq" id="WP_036179742.1">
    <property type="nucleotide sequence ID" value="NZ_AVCZ01000057.1"/>
</dbReference>
<dbReference type="SUPFAM" id="SSF55469">
    <property type="entry name" value="FMN-dependent nitroreductase-like"/>
    <property type="match status" value="1"/>
</dbReference>
<dbReference type="Gene3D" id="3.40.109.10">
    <property type="entry name" value="NADH Oxidase"/>
    <property type="match status" value="1"/>
</dbReference>
<dbReference type="GO" id="GO:0016491">
    <property type="term" value="F:oxidoreductase activity"/>
    <property type="evidence" value="ECO:0007669"/>
    <property type="project" value="UniProtKB-UniRule"/>
</dbReference>
<proteinExistence type="inferred from homology"/>
<dbReference type="InterPro" id="IPR029479">
    <property type="entry name" value="Nitroreductase"/>
</dbReference>
<evidence type="ECO:0000313" key="7">
    <source>
        <dbReference type="EMBL" id="KGR88910.1"/>
    </source>
</evidence>
<accession>A0A0A3IZN2</accession>
<dbReference type="PANTHER" id="PTHR43425:SF2">
    <property type="entry name" value="OXYGEN-INSENSITIVE NADPH NITROREDUCTASE"/>
    <property type="match status" value="1"/>
</dbReference>
<name>A0A0A3IZN2_9BACL</name>
<gene>
    <name evidence="7" type="ORF">CD30_17880</name>
</gene>
<sequence>MNEVIKLLGNHRSIREYDTSRDINEEQIEIIMKSAMAAPNWTNGQQVSVIAVRDSEKKVELAKAAGNQKWVEEAPVFLVFCIDFYRAKLASEKNGKEFRIVDDVEAIIVGSTDVGIALGTTVAAAESMGIGIVPIGGIRKNPQDVIDLLELPEFVYPVVGLAMGYPKTIPSQKPRLPLEATYHKEQYNAEVQMEMIDQYDKTISSYMSERTNGQDTSDWSSKVAHFNESRFDPYAKVTGPTLKKQGFHFK</sequence>
<evidence type="ECO:0000256" key="4">
    <source>
        <dbReference type="ARBA" id="ARBA00023002"/>
    </source>
</evidence>
<dbReference type="EMBL" id="JPVQ01000057">
    <property type="protein sequence ID" value="KGR88910.1"/>
    <property type="molecule type" value="Genomic_DNA"/>
</dbReference>
<dbReference type="Proteomes" id="UP000030595">
    <property type="component" value="Unassembled WGS sequence"/>
</dbReference>
<evidence type="ECO:0000256" key="1">
    <source>
        <dbReference type="ARBA" id="ARBA00008366"/>
    </source>
</evidence>
<dbReference type="InterPro" id="IPR016446">
    <property type="entry name" value="Flavin_OxRdtase_Frp"/>
</dbReference>
<keyword evidence="2 5" id="KW-0285">Flavoprotein</keyword>
<feature type="domain" description="Nitroreductase" evidence="6">
    <location>
        <begin position="10"/>
        <end position="165"/>
    </location>
</feature>
<dbReference type="PIRSF" id="PIRSF005426">
    <property type="entry name" value="Frp"/>
    <property type="match status" value="1"/>
</dbReference>
<keyword evidence="4 5" id="KW-0560">Oxidoreductase</keyword>
<comment type="caution">
    <text evidence="7">The sequence shown here is derived from an EMBL/GenBank/DDBJ whole genome shotgun (WGS) entry which is preliminary data.</text>
</comment>
<comment type="similarity">
    <text evidence="1 5">Belongs to the flavin oxidoreductase frp family.</text>
</comment>
<protein>
    <submittedName>
        <fullName evidence="7">FMN reductase</fullName>
    </submittedName>
</protein>
<organism evidence="7 8">
    <name type="scientific">Ureibacillus massiliensis 4400831 = CIP 108448 = CCUG 49529</name>
    <dbReference type="NCBI Taxonomy" id="1211035"/>
    <lineage>
        <taxon>Bacteria</taxon>
        <taxon>Bacillati</taxon>
        <taxon>Bacillota</taxon>
        <taxon>Bacilli</taxon>
        <taxon>Bacillales</taxon>
        <taxon>Caryophanaceae</taxon>
        <taxon>Ureibacillus</taxon>
    </lineage>
</organism>
<reference evidence="7 8" key="1">
    <citation type="submission" date="2014-02" db="EMBL/GenBank/DDBJ databases">
        <title>Draft genome sequence of Lysinibacillus massiliensis CCUG 49529.</title>
        <authorList>
            <person name="Zhang F."/>
            <person name="Wang G."/>
            <person name="Zhang L."/>
        </authorList>
    </citation>
    <scope>NUCLEOTIDE SEQUENCE [LARGE SCALE GENOMIC DNA]</scope>
    <source>
        <strain evidence="7 8">CCUG 49529</strain>
    </source>
</reference>
<dbReference type="Pfam" id="PF00881">
    <property type="entry name" value="Nitroreductase"/>
    <property type="match status" value="1"/>
</dbReference>
<evidence type="ECO:0000256" key="5">
    <source>
        <dbReference type="PIRNR" id="PIRNR005426"/>
    </source>
</evidence>